<dbReference type="Gene3D" id="1.10.10.10">
    <property type="entry name" value="Winged helix-like DNA-binding domain superfamily/Winged helix DNA-binding domain"/>
    <property type="match status" value="1"/>
</dbReference>
<comment type="similarity">
    <text evidence="1 6">Belongs to the sigma-70 factor family. ECF subfamily.</text>
</comment>
<dbReference type="PANTHER" id="PTHR43133:SF60">
    <property type="entry name" value="RNA POLYMERASE SIGMA FACTOR SIGV"/>
    <property type="match status" value="1"/>
</dbReference>
<feature type="domain" description="RNA polymerase sigma factor 70 region 4 type 2" evidence="8">
    <location>
        <begin position="112"/>
        <end position="162"/>
    </location>
</feature>
<evidence type="ECO:0000313" key="10">
    <source>
        <dbReference type="Proteomes" id="UP001235343"/>
    </source>
</evidence>
<dbReference type="PANTHER" id="PTHR43133">
    <property type="entry name" value="RNA POLYMERASE ECF-TYPE SIGMA FACTO"/>
    <property type="match status" value="1"/>
</dbReference>
<protein>
    <recommendedName>
        <fullName evidence="6">RNA polymerase sigma factor</fullName>
    </recommendedName>
</protein>
<dbReference type="CDD" id="cd06171">
    <property type="entry name" value="Sigma70_r4"/>
    <property type="match status" value="1"/>
</dbReference>
<dbReference type="SUPFAM" id="SSF88659">
    <property type="entry name" value="Sigma3 and sigma4 domains of RNA polymerase sigma factors"/>
    <property type="match status" value="1"/>
</dbReference>
<evidence type="ECO:0000256" key="3">
    <source>
        <dbReference type="ARBA" id="ARBA00023082"/>
    </source>
</evidence>
<evidence type="ECO:0000313" key="9">
    <source>
        <dbReference type="EMBL" id="MDL4840764.1"/>
    </source>
</evidence>
<evidence type="ECO:0000259" key="7">
    <source>
        <dbReference type="Pfam" id="PF04542"/>
    </source>
</evidence>
<evidence type="ECO:0000259" key="8">
    <source>
        <dbReference type="Pfam" id="PF08281"/>
    </source>
</evidence>
<dbReference type="InterPro" id="IPR036388">
    <property type="entry name" value="WH-like_DNA-bd_sf"/>
</dbReference>
<keyword evidence="4 6" id="KW-0238">DNA-binding</keyword>
<dbReference type="NCBIfam" id="NF007217">
    <property type="entry name" value="PRK09639.1-1"/>
    <property type="match status" value="1"/>
</dbReference>
<dbReference type="Gene3D" id="1.10.1740.10">
    <property type="match status" value="1"/>
</dbReference>
<comment type="caution">
    <text evidence="9">The sequence shown here is derived from an EMBL/GenBank/DDBJ whole genome shotgun (WGS) entry which is preliminary data.</text>
</comment>
<keyword evidence="3 6" id="KW-0731">Sigma factor</keyword>
<gene>
    <name evidence="9" type="primary">sigX</name>
    <name evidence="9" type="ORF">QQS35_09910</name>
</gene>
<organism evidence="9 10">
    <name type="scientific">Aquibacillus rhizosphaerae</name>
    <dbReference type="NCBI Taxonomy" id="3051431"/>
    <lineage>
        <taxon>Bacteria</taxon>
        <taxon>Bacillati</taxon>
        <taxon>Bacillota</taxon>
        <taxon>Bacilli</taxon>
        <taxon>Bacillales</taxon>
        <taxon>Bacillaceae</taxon>
        <taxon>Aquibacillus</taxon>
    </lineage>
</organism>
<accession>A0ABT7L4H6</accession>
<evidence type="ECO:0000256" key="4">
    <source>
        <dbReference type="ARBA" id="ARBA00023125"/>
    </source>
</evidence>
<dbReference type="PROSITE" id="PS01063">
    <property type="entry name" value="SIGMA70_ECF"/>
    <property type="match status" value="1"/>
</dbReference>
<keyword evidence="10" id="KW-1185">Reference proteome</keyword>
<dbReference type="NCBIfam" id="TIGR02937">
    <property type="entry name" value="sigma70-ECF"/>
    <property type="match status" value="1"/>
</dbReference>
<evidence type="ECO:0000256" key="5">
    <source>
        <dbReference type="ARBA" id="ARBA00023163"/>
    </source>
</evidence>
<dbReference type="InterPro" id="IPR039425">
    <property type="entry name" value="RNA_pol_sigma-70-like"/>
</dbReference>
<keyword evidence="5 6" id="KW-0804">Transcription</keyword>
<dbReference type="RefSeq" id="WP_285931902.1">
    <property type="nucleotide sequence ID" value="NZ_JASTZU010000034.1"/>
</dbReference>
<dbReference type="InterPro" id="IPR013249">
    <property type="entry name" value="RNA_pol_sigma70_r4_t2"/>
</dbReference>
<dbReference type="InterPro" id="IPR014284">
    <property type="entry name" value="RNA_pol_sigma-70_dom"/>
</dbReference>
<dbReference type="Proteomes" id="UP001235343">
    <property type="component" value="Unassembled WGS sequence"/>
</dbReference>
<evidence type="ECO:0000256" key="6">
    <source>
        <dbReference type="RuleBase" id="RU000716"/>
    </source>
</evidence>
<dbReference type="SUPFAM" id="SSF88946">
    <property type="entry name" value="Sigma2 domain of RNA polymerase sigma factors"/>
    <property type="match status" value="1"/>
</dbReference>
<dbReference type="Pfam" id="PF04542">
    <property type="entry name" value="Sigma70_r2"/>
    <property type="match status" value="1"/>
</dbReference>
<dbReference type="InterPro" id="IPR013324">
    <property type="entry name" value="RNA_pol_sigma_r3/r4-like"/>
</dbReference>
<dbReference type="InterPro" id="IPR007627">
    <property type="entry name" value="RNA_pol_sigma70_r2"/>
</dbReference>
<proteinExistence type="inferred from homology"/>
<name>A0ABT7L4H6_9BACI</name>
<dbReference type="EMBL" id="JASTZU010000034">
    <property type="protein sequence ID" value="MDL4840764.1"/>
    <property type="molecule type" value="Genomic_DNA"/>
</dbReference>
<feature type="domain" description="RNA polymerase sigma-70 region 2" evidence="7">
    <location>
        <begin position="8"/>
        <end position="75"/>
    </location>
</feature>
<dbReference type="InterPro" id="IPR013325">
    <property type="entry name" value="RNA_pol_sigma_r2"/>
</dbReference>
<evidence type="ECO:0000256" key="1">
    <source>
        <dbReference type="ARBA" id="ARBA00010641"/>
    </source>
</evidence>
<sequence length="185" mass="21995">MRTAFDDIYDNYHKDLFQFVFYMVKDKQQTEDIVQEVYIKVLHSYETFKGESSEKTWLFSIARHVTIDFFRKQQRKRKRIMDFFDWGEKGHLIKGEDALPEEITLLNDEMARVYHCLDQCSIDQKSVIILRYIQSFSIEETASTLNWSISKVKTTQHRAMKTIKSLLNDMDREEGASGDSQQRRG</sequence>
<dbReference type="InterPro" id="IPR000838">
    <property type="entry name" value="RNA_pol_sigma70_ECF_CS"/>
</dbReference>
<reference evidence="9 10" key="1">
    <citation type="submission" date="2023-06" db="EMBL/GenBank/DDBJ databases">
        <title>Aquibacillus rhizosphaerae LR5S19.</title>
        <authorList>
            <person name="Sun J.-Q."/>
        </authorList>
    </citation>
    <scope>NUCLEOTIDE SEQUENCE [LARGE SCALE GENOMIC DNA]</scope>
    <source>
        <strain evidence="9 10">LR5S19</strain>
    </source>
</reference>
<dbReference type="Pfam" id="PF08281">
    <property type="entry name" value="Sigma70_r4_2"/>
    <property type="match status" value="1"/>
</dbReference>
<evidence type="ECO:0000256" key="2">
    <source>
        <dbReference type="ARBA" id="ARBA00023015"/>
    </source>
</evidence>
<keyword evidence="2 6" id="KW-0805">Transcription regulation</keyword>